<keyword evidence="2" id="KW-1185">Reference proteome</keyword>
<accession>A0A2H4P7S7</accession>
<name>A0A2H4P7S7_9CAUD</name>
<organism evidence="1 2">
    <name type="scientific">Pseudomonas phage uligo</name>
    <dbReference type="NCBI Taxonomy" id="2048979"/>
    <lineage>
        <taxon>Viruses</taxon>
        <taxon>Duplodnaviria</taxon>
        <taxon>Heunggongvirae</taxon>
        <taxon>Uroviricota</taxon>
        <taxon>Caudoviricetes</taxon>
        <taxon>Autographivirales</taxon>
        <taxon>Autosignataviridae</taxon>
        <taxon>Colwellvirinae</taxon>
        <taxon>Uliginvirus</taxon>
        <taxon>Uliginvirus uligo</taxon>
    </lineage>
</organism>
<evidence type="ECO:0000313" key="2">
    <source>
        <dbReference type="Proteomes" id="UP000240374"/>
    </source>
</evidence>
<protein>
    <submittedName>
        <fullName evidence="1">Uncharacterized protein</fullName>
    </submittedName>
</protein>
<reference evidence="1" key="1">
    <citation type="submission" date="2018-04" db="EMBL/GenBank/DDBJ databases">
        <authorList>
            <person name="Djurhuus A.M."/>
            <person name="Carstens A.B."/>
            <person name="Hansen L.H."/>
        </authorList>
    </citation>
    <scope>NUCLEOTIDE SEQUENCE</scope>
</reference>
<evidence type="ECO:0000313" key="1">
    <source>
        <dbReference type="EMBL" id="ATW58211.1"/>
    </source>
</evidence>
<dbReference type="Proteomes" id="UP000240374">
    <property type="component" value="Segment"/>
</dbReference>
<proteinExistence type="predicted"/>
<dbReference type="EMBL" id="MG018929">
    <property type="protein sequence ID" value="ATW58211.1"/>
    <property type="molecule type" value="Genomic_DNA"/>
</dbReference>
<sequence>MTNVQPSKVITMHSKLNTQRLALAQLLREEGHKVLLFKWMYGAGASSFSRVEKEDLQRLANRVRHS</sequence>